<name>A0A1J4MG74_9CRYT</name>
<sequence>MEEFHRIPIVIVEDEDELERFVKGGNQLEEEEREEKSRMDPKDLSNRMKEKGGCCYKEGKFDEALGFYLKALEILDLEQSLSENGRNFELIMGEVVLRSNCIACYVGKKDFNLAISESRKLLDYIKEEGDHHLREKEDLPTLWVNIENKTRYRLSLSLYNSLYCGNKDILHEENSKASIRESFEMIKLVSEYYQESLKVSPPQEISSLYSMVEKTFKAQSFKTSEEEPGKKSSLRDRENQYHITEQGGKTILKQSEPNYLRSYLICFLEEDLESGSYSKSIPSPIPIVNKMSCNNFMEFLKIWQNIYQSNNFLDYYLLFGQIFTKLDKFYNKTEIEGDILERVLERISNILDELKGISPSKTKDKLVSHIFRIVQNLERTPRFDFVALMLTKNFQILDKMVQLRECISEQLFQEIKYFQETQVSKGIQI</sequence>
<feature type="compositionally biased region" description="Basic and acidic residues" evidence="1">
    <location>
        <begin position="34"/>
        <end position="45"/>
    </location>
</feature>
<dbReference type="InterPro" id="IPR011990">
    <property type="entry name" value="TPR-like_helical_dom_sf"/>
</dbReference>
<dbReference type="AlphaFoldDB" id="A0A1J4MG74"/>
<feature type="domain" description="RNA-polymerase II-associated protein 3-like C-terminal" evidence="2">
    <location>
        <begin position="293"/>
        <end position="393"/>
    </location>
</feature>
<gene>
    <name evidence="3" type="ORF">cubi_02432</name>
</gene>
<evidence type="ECO:0000256" key="1">
    <source>
        <dbReference type="SAM" id="MobiDB-lite"/>
    </source>
</evidence>
<dbReference type="SUPFAM" id="SSF48452">
    <property type="entry name" value="TPR-like"/>
    <property type="match status" value="1"/>
</dbReference>
<dbReference type="OrthoDB" id="433738at2759"/>
<dbReference type="InterPro" id="IPR025986">
    <property type="entry name" value="RPAP3-like_C"/>
</dbReference>
<keyword evidence="4" id="KW-1185">Reference proteome</keyword>
<dbReference type="Proteomes" id="UP000186176">
    <property type="component" value="Unassembled WGS sequence"/>
</dbReference>
<dbReference type="GeneID" id="39979222"/>
<evidence type="ECO:0000313" key="4">
    <source>
        <dbReference type="Proteomes" id="UP000186176"/>
    </source>
</evidence>
<comment type="caution">
    <text evidence="3">The sequence shown here is derived from an EMBL/GenBank/DDBJ whole genome shotgun (WGS) entry which is preliminary data.</text>
</comment>
<accession>A0A1J4MG74</accession>
<evidence type="ECO:0000313" key="3">
    <source>
        <dbReference type="EMBL" id="OII73200.1"/>
    </source>
</evidence>
<dbReference type="VEuPathDB" id="CryptoDB:cubi_02432"/>
<dbReference type="EMBL" id="LRBP01000017">
    <property type="protein sequence ID" value="OII73200.1"/>
    <property type="molecule type" value="Genomic_DNA"/>
</dbReference>
<proteinExistence type="predicted"/>
<dbReference type="RefSeq" id="XP_028874564.1">
    <property type="nucleotide sequence ID" value="XM_029019443.1"/>
</dbReference>
<dbReference type="Gene3D" id="1.25.40.10">
    <property type="entry name" value="Tetratricopeptide repeat domain"/>
    <property type="match status" value="1"/>
</dbReference>
<reference evidence="3 4" key="1">
    <citation type="submission" date="2016-10" db="EMBL/GenBank/DDBJ databases">
        <title>Reductive evolution of mitochondrial metabolism and differential evolution of invasion-related proteins in Cryptosporidium.</title>
        <authorList>
            <person name="Liu S."/>
            <person name="Roellig D.M."/>
            <person name="Guo Y."/>
            <person name="Li N."/>
            <person name="Frace M.A."/>
            <person name="Tang K."/>
            <person name="Zhang L."/>
            <person name="Feng Y."/>
            <person name="Xiao L."/>
        </authorList>
    </citation>
    <scope>NUCLEOTIDE SEQUENCE [LARGE SCALE GENOMIC DNA]</scope>
    <source>
        <strain evidence="3">39726</strain>
    </source>
</reference>
<protein>
    <recommendedName>
        <fullName evidence="2">RNA-polymerase II-associated protein 3-like C-terminal domain-containing protein</fullName>
    </recommendedName>
</protein>
<dbReference type="Pfam" id="PF13877">
    <property type="entry name" value="RPAP3_C"/>
    <property type="match status" value="1"/>
</dbReference>
<evidence type="ECO:0000259" key="2">
    <source>
        <dbReference type="Pfam" id="PF13877"/>
    </source>
</evidence>
<organism evidence="3 4">
    <name type="scientific">Cryptosporidium ubiquitum</name>
    <dbReference type="NCBI Taxonomy" id="857276"/>
    <lineage>
        <taxon>Eukaryota</taxon>
        <taxon>Sar</taxon>
        <taxon>Alveolata</taxon>
        <taxon>Apicomplexa</taxon>
        <taxon>Conoidasida</taxon>
        <taxon>Coccidia</taxon>
        <taxon>Eucoccidiorida</taxon>
        <taxon>Eimeriorina</taxon>
        <taxon>Cryptosporidiidae</taxon>
        <taxon>Cryptosporidium</taxon>
    </lineage>
</organism>
<feature type="region of interest" description="Disordered" evidence="1">
    <location>
        <begin position="24"/>
        <end position="45"/>
    </location>
</feature>